<dbReference type="EMBL" id="RSDW01000001">
    <property type="protein sequence ID" value="RSL16830.1"/>
    <property type="molecule type" value="Genomic_DNA"/>
</dbReference>
<proteinExistence type="predicted"/>
<dbReference type="OrthoDB" id="9858929at2"/>
<comment type="caution">
    <text evidence="2">The sequence shown here is derived from an EMBL/GenBank/DDBJ whole genome shotgun (WGS) entry which is preliminary data.</text>
</comment>
<dbReference type="RefSeq" id="WP_125485391.1">
    <property type="nucleotide sequence ID" value="NZ_RSDW01000001.1"/>
</dbReference>
<keyword evidence="3" id="KW-1185">Reference proteome</keyword>
<evidence type="ECO:0000313" key="3">
    <source>
        <dbReference type="Proteomes" id="UP000269669"/>
    </source>
</evidence>
<name>A0A428MIZ0_9BACT</name>
<evidence type="ECO:0000313" key="2">
    <source>
        <dbReference type="EMBL" id="RSL16830.1"/>
    </source>
</evidence>
<dbReference type="AlphaFoldDB" id="A0A428MIZ0"/>
<evidence type="ECO:0000256" key="1">
    <source>
        <dbReference type="SAM" id="SignalP"/>
    </source>
</evidence>
<reference evidence="2 3" key="1">
    <citation type="submission" date="2018-12" db="EMBL/GenBank/DDBJ databases">
        <title>Sequencing of bacterial isolates from soil warming experiment in Harvard Forest, Massachusetts, USA.</title>
        <authorList>
            <person name="Deangelis K."/>
        </authorList>
    </citation>
    <scope>NUCLEOTIDE SEQUENCE [LARGE SCALE GENOMIC DNA]</scope>
    <source>
        <strain evidence="2 3">EB153</strain>
    </source>
</reference>
<feature type="chain" id="PRO_5019281895" evidence="1">
    <location>
        <begin position="37"/>
        <end position="273"/>
    </location>
</feature>
<organism evidence="2 3">
    <name type="scientific">Edaphobacter aggregans</name>
    <dbReference type="NCBI Taxonomy" id="570835"/>
    <lineage>
        <taxon>Bacteria</taxon>
        <taxon>Pseudomonadati</taxon>
        <taxon>Acidobacteriota</taxon>
        <taxon>Terriglobia</taxon>
        <taxon>Terriglobales</taxon>
        <taxon>Acidobacteriaceae</taxon>
        <taxon>Edaphobacter</taxon>
    </lineage>
</organism>
<gene>
    <name evidence="2" type="ORF">EDE15_2355</name>
</gene>
<sequence>MNCSSRKYPSASLTFTAFRRAVLALSLAASPLAASAQNAVIKVPPIKIPLDVKGQPITITASAILTVSTKNRTLTTLHLQLTGDLSDLQANLTSLLSSQLDKDDRCGDRIAIQNATLTPTDPASQALVQLHVERWVCIKALGKQVTRRLINGDAQLPITLTPAIDEDGTSLRLVPEVGEIQADGSLGELLRSGLLGDTIREKVHNTILSALQKGTDLNATLPPAVQGYVTIQNAQFKDAGDGRLLVVLDGEARITQDQIRLLSEQVKERTASR</sequence>
<protein>
    <submittedName>
        <fullName evidence="2">Uncharacterized protein</fullName>
    </submittedName>
</protein>
<accession>A0A428MIZ0</accession>
<keyword evidence="1" id="KW-0732">Signal</keyword>
<feature type="signal peptide" evidence="1">
    <location>
        <begin position="1"/>
        <end position="36"/>
    </location>
</feature>
<dbReference type="Proteomes" id="UP000269669">
    <property type="component" value="Unassembled WGS sequence"/>
</dbReference>